<evidence type="ECO:0000259" key="3">
    <source>
        <dbReference type="PROSITE" id="PS50234"/>
    </source>
</evidence>
<feature type="transmembrane region" description="Helical" evidence="2">
    <location>
        <begin position="305"/>
        <end position="329"/>
    </location>
</feature>
<organism evidence="4 5">
    <name type="scientific">Vibrio azureus NBRC 104587</name>
    <dbReference type="NCBI Taxonomy" id="1219077"/>
    <lineage>
        <taxon>Bacteria</taxon>
        <taxon>Pseudomonadati</taxon>
        <taxon>Pseudomonadota</taxon>
        <taxon>Gammaproteobacteria</taxon>
        <taxon>Vibrionales</taxon>
        <taxon>Vibrionaceae</taxon>
        <taxon>Vibrio</taxon>
    </lineage>
</organism>
<dbReference type="AlphaFoldDB" id="U3ATI7"/>
<dbReference type="InterPro" id="IPR036465">
    <property type="entry name" value="vWFA_dom_sf"/>
</dbReference>
<evidence type="ECO:0000313" key="4">
    <source>
        <dbReference type="EMBL" id="GAD77075.1"/>
    </source>
</evidence>
<dbReference type="EMBL" id="BATL01000060">
    <property type="protein sequence ID" value="GAD77075.1"/>
    <property type="molecule type" value="Genomic_DNA"/>
</dbReference>
<keyword evidence="5" id="KW-1185">Reference proteome</keyword>
<dbReference type="SMART" id="SM00327">
    <property type="entry name" value="VWA"/>
    <property type="match status" value="1"/>
</dbReference>
<feature type="compositionally biased region" description="Basic and acidic residues" evidence="1">
    <location>
        <begin position="561"/>
        <end position="582"/>
    </location>
</feature>
<reference evidence="4 5" key="1">
    <citation type="submission" date="2013-09" db="EMBL/GenBank/DDBJ databases">
        <title>Whole genome shotgun sequence of Vibrio azureus NBRC 104587.</title>
        <authorList>
            <person name="Isaki S."/>
            <person name="Hosoyama A."/>
            <person name="Numata M."/>
            <person name="Hashimoto M."/>
            <person name="Hosoyama Y."/>
            <person name="Tsuchikane K."/>
            <person name="Noguchi M."/>
            <person name="Hirakata S."/>
            <person name="Ichikawa N."/>
            <person name="Ohji S."/>
            <person name="Yamazoe A."/>
            <person name="Fujita N."/>
        </authorList>
    </citation>
    <scope>NUCLEOTIDE SEQUENCE [LARGE SCALE GENOMIC DNA]</scope>
    <source>
        <strain evidence="4 5">NBRC 104587</strain>
    </source>
</reference>
<sequence>MAEFTFLSPYWLLGLILIPIVIAINSRYQVQRSSLIAPHLAKALGQAVKKKHYSAIWAGAWMIACIALSGPSWQENALPSFKLGQNRVLVLDMSRSMYATDIKPNRLTQTRYKALDLLPKWKEGATGLVAYAGDAYTLSPLTTDSNTLAGIIEHLSPELMPFQGSNLASAIKTSLEQLTQAGVDQGDIILLADDLSTQELSDSLALLQGKKVRVSVLAVGTADGAPIALPDGSLMKNRQGNTVIAKTNLKNLQKLARDTGGLFVPIQHNNRDVENIAAFTNSANDSMTTTKNEDMQTNSRINDGFWLLPILLIPAVFLFRKGMIWMVFITVMPFTMSHKAQANPFLNQDQQGQQWYQQGEFEKAQQTFTDPTWQGAASYQAGDYQAAINSFKNNTTLEGRYNLANALAQNAQLQDAADLYKQLLKEKPDFESAKKNLAIVEEKLKEQQQDQQQQQQDQQQQQQDQQQQQQDQQQQQQDQQQQQQDQQQQQQDQQQQQQDQQQQQQDQQQQQQDQQQQAAEKSDTQEEKEKQQSGEQDKSDSKQENAEQKAELEGEPEQDQPTDKPYLDDPEFRRLEAVENARDPSFLIRAQMQLQAQQKQSPQKSNKEW</sequence>
<gene>
    <name evidence="4" type="ORF">VAZ01S_060_00250</name>
</gene>
<dbReference type="Pfam" id="PF13519">
    <property type="entry name" value="VWA_2"/>
    <property type="match status" value="1"/>
</dbReference>
<dbReference type="InterPro" id="IPR050768">
    <property type="entry name" value="UPF0353/GerABKA_families"/>
</dbReference>
<dbReference type="PROSITE" id="PS50234">
    <property type="entry name" value="VWFA"/>
    <property type="match status" value="1"/>
</dbReference>
<proteinExistence type="predicted"/>
<dbReference type="STRING" id="1219077.VAZ01S_060_00250"/>
<feature type="domain" description="VWFA" evidence="3">
    <location>
        <begin position="86"/>
        <end position="283"/>
    </location>
</feature>
<name>U3ATI7_9VIBR</name>
<keyword evidence="2" id="KW-0472">Membrane</keyword>
<dbReference type="OrthoDB" id="9807628at2"/>
<dbReference type="InterPro" id="IPR011990">
    <property type="entry name" value="TPR-like_helical_dom_sf"/>
</dbReference>
<dbReference type="PANTHER" id="PTHR22550">
    <property type="entry name" value="SPORE GERMINATION PROTEIN"/>
    <property type="match status" value="1"/>
</dbReference>
<evidence type="ECO:0000256" key="2">
    <source>
        <dbReference type="SAM" id="Phobius"/>
    </source>
</evidence>
<dbReference type="Proteomes" id="UP000016567">
    <property type="component" value="Unassembled WGS sequence"/>
</dbReference>
<comment type="caution">
    <text evidence="4">The sequence shown here is derived from an EMBL/GenBank/DDBJ whole genome shotgun (WGS) entry which is preliminary data.</text>
</comment>
<dbReference type="Gene3D" id="3.40.50.410">
    <property type="entry name" value="von Willebrand factor, type A domain"/>
    <property type="match status" value="1"/>
</dbReference>
<feature type="region of interest" description="Disordered" evidence="1">
    <location>
        <begin position="498"/>
        <end position="609"/>
    </location>
</feature>
<dbReference type="Gene3D" id="1.25.40.10">
    <property type="entry name" value="Tetratricopeptide repeat domain"/>
    <property type="match status" value="1"/>
</dbReference>
<dbReference type="eggNOG" id="COG0457">
    <property type="taxonomic scope" value="Bacteria"/>
</dbReference>
<accession>U3ATI7</accession>
<dbReference type="PANTHER" id="PTHR22550:SF14">
    <property type="entry name" value="VWFA DOMAIN-CONTAINING PROTEIN"/>
    <property type="match status" value="1"/>
</dbReference>
<dbReference type="SUPFAM" id="SSF48452">
    <property type="entry name" value="TPR-like"/>
    <property type="match status" value="1"/>
</dbReference>
<protein>
    <recommendedName>
        <fullName evidence="3">VWFA domain-containing protein</fullName>
    </recommendedName>
</protein>
<keyword evidence="2" id="KW-0812">Transmembrane</keyword>
<feature type="compositionally biased region" description="Low complexity" evidence="1">
    <location>
        <begin position="591"/>
        <end position="603"/>
    </location>
</feature>
<dbReference type="SUPFAM" id="SSF53300">
    <property type="entry name" value="vWA-like"/>
    <property type="match status" value="1"/>
</dbReference>
<dbReference type="RefSeq" id="WP_021710818.1">
    <property type="nucleotide sequence ID" value="NZ_BAOB01000125.1"/>
</dbReference>
<dbReference type="eggNOG" id="COG2304">
    <property type="taxonomic scope" value="Bacteria"/>
</dbReference>
<evidence type="ECO:0000256" key="1">
    <source>
        <dbReference type="SAM" id="MobiDB-lite"/>
    </source>
</evidence>
<evidence type="ECO:0000313" key="5">
    <source>
        <dbReference type="Proteomes" id="UP000016567"/>
    </source>
</evidence>
<dbReference type="InterPro" id="IPR002035">
    <property type="entry name" value="VWF_A"/>
</dbReference>
<feature type="compositionally biased region" description="Basic and acidic residues" evidence="1">
    <location>
        <begin position="520"/>
        <end position="552"/>
    </location>
</feature>
<feature type="compositionally biased region" description="Low complexity" evidence="1">
    <location>
        <begin position="498"/>
        <end position="517"/>
    </location>
</feature>
<keyword evidence="2" id="KW-1133">Transmembrane helix</keyword>
<feature type="transmembrane region" description="Helical" evidence="2">
    <location>
        <begin position="6"/>
        <end position="24"/>
    </location>
</feature>